<dbReference type="AlphaFoldDB" id="A0A835PPX0"/>
<keyword evidence="2" id="KW-1185">Reference proteome</keyword>
<dbReference type="OrthoDB" id="785210at2759"/>
<accession>A0A835PPX0</accession>
<proteinExistence type="predicted"/>
<organism evidence="1 2">
    <name type="scientific">Vanilla planifolia</name>
    <name type="common">Vanilla</name>
    <dbReference type="NCBI Taxonomy" id="51239"/>
    <lineage>
        <taxon>Eukaryota</taxon>
        <taxon>Viridiplantae</taxon>
        <taxon>Streptophyta</taxon>
        <taxon>Embryophyta</taxon>
        <taxon>Tracheophyta</taxon>
        <taxon>Spermatophyta</taxon>
        <taxon>Magnoliopsida</taxon>
        <taxon>Liliopsida</taxon>
        <taxon>Asparagales</taxon>
        <taxon>Orchidaceae</taxon>
        <taxon>Vanilloideae</taxon>
        <taxon>Vanilleae</taxon>
        <taxon>Vanilla</taxon>
    </lineage>
</organism>
<protein>
    <submittedName>
        <fullName evidence="1">Uncharacterized protein</fullName>
    </submittedName>
</protein>
<dbReference type="Proteomes" id="UP000636800">
    <property type="component" value="Chromosome 12"/>
</dbReference>
<comment type="caution">
    <text evidence="1">The sequence shown here is derived from an EMBL/GenBank/DDBJ whole genome shotgun (WGS) entry which is preliminary data.</text>
</comment>
<gene>
    <name evidence="1" type="ORF">HPP92_022571</name>
</gene>
<reference evidence="1 2" key="1">
    <citation type="journal article" date="2020" name="Nat. Food">
        <title>A phased Vanilla planifolia genome enables genetic improvement of flavour and production.</title>
        <authorList>
            <person name="Hasing T."/>
            <person name="Tang H."/>
            <person name="Brym M."/>
            <person name="Khazi F."/>
            <person name="Huang T."/>
            <person name="Chambers A.H."/>
        </authorList>
    </citation>
    <scope>NUCLEOTIDE SEQUENCE [LARGE SCALE GENOMIC DNA]</scope>
    <source>
        <tissue evidence="1">Leaf</tissue>
    </source>
</reference>
<name>A0A835PPX0_VANPL</name>
<sequence>MMLVPINNGKKKWRSFNKDTSKNIGMGDIVSGKLLDGYRYQKAHLAKLREQWISDAQDGKEDSSLKDKLK</sequence>
<dbReference type="EMBL" id="JADCNL010000012">
    <property type="protein sequence ID" value="KAG0457414.1"/>
    <property type="molecule type" value="Genomic_DNA"/>
</dbReference>
<evidence type="ECO:0000313" key="1">
    <source>
        <dbReference type="EMBL" id="KAG0457414.1"/>
    </source>
</evidence>
<evidence type="ECO:0000313" key="2">
    <source>
        <dbReference type="Proteomes" id="UP000636800"/>
    </source>
</evidence>